<reference evidence="2" key="1">
    <citation type="submission" date="2015-12" db="EMBL/GenBank/DDBJ databases">
        <title>Complete genome sequences of two moderately thermophilic Paenibacillus species.</title>
        <authorList>
            <person name="Butler R.III."/>
            <person name="Wang J."/>
            <person name="Stark B.C."/>
            <person name="Pombert J.-F."/>
        </authorList>
    </citation>
    <scope>NUCLEOTIDE SEQUENCE [LARGE SCALE GENOMIC DNA]</scope>
    <source>
        <strain evidence="2">32O-Y</strain>
    </source>
</reference>
<dbReference type="STRING" id="162209.IJ22_38040"/>
<reference evidence="1 2" key="2">
    <citation type="journal article" date="2016" name="Genome Announc.">
        <title>Complete Genome Sequences of Two Interactive Moderate Thermophiles, Paenibacillus napthalenovorans 32O-Y and Paenibacillus sp. 32O-W.</title>
        <authorList>
            <person name="Butler R.R.III."/>
            <person name="Wang J."/>
            <person name="Stark B.C."/>
            <person name="Pombert J.F."/>
        </authorList>
    </citation>
    <scope>NUCLEOTIDE SEQUENCE [LARGE SCALE GENOMIC DNA]</scope>
    <source>
        <strain evidence="1 2">32O-Y</strain>
    </source>
</reference>
<dbReference type="KEGG" id="pnp:IJ22_38040"/>
<evidence type="ECO:0000313" key="2">
    <source>
        <dbReference type="Proteomes" id="UP000061660"/>
    </source>
</evidence>
<evidence type="ECO:0000313" key="1">
    <source>
        <dbReference type="EMBL" id="ALS24142.1"/>
    </source>
</evidence>
<keyword evidence="2" id="KW-1185">Reference proteome</keyword>
<name>A0A0U2WCP9_9BACL</name>
<dbReference type="PATRIC" id="fig|162209.4.peg.4051"/>
<sequence>MLQQTLNSSRNARPVDSSLFEEGNTDCLFQGIPGGRCIQCSVNRQSTRKKGINARLTKYWCSKAIFIIGSKTREGHHVR</sequence>
<proteinExistence type="predicted"/>
<protein>
    <submittedName>
        <fullName evidence="1">Uncharacterized protein</fullName>
    </submittedName>
</protein>
<organism evidence="1 2">
    <name type="scientific">Paenibacillus naphthalenovorans</name>
    <dbReference type="NCBI Taxonomy" id="162209"/>
    <lineage>
        <taxon>Bacteria</taxon>
        <taxon>Bacillati</taxon>
        <taxon>Bacillota</taxon>
        <taxon>Bacilli</taxon>
        <taxon>Bacillales</taxon>
        <taxon>Paenibacillaceae</taxon>
        <taxon>Paenibacillus</taxon>
    </lineage>
</organism>
<dbReference type="Proteomes" id="UP000061660">
    <property type="component" value="Chromosome"/>
</dbReference>
<gene>
    <name evidence="1" type="ORF">IJ22_38040</name>
</gene>
<dbReference type="AlphaFoldDB" id="A0A0U2WCP9"/>
<dbReference type="EMBL" id="CP013652">
    <property type="protein sequence ID" value="ALS24142.1"/>
    <property type="molecule type" value="Genomic_DNA"/>
</dbReference>
<accession>A0A0U2WCP9</accession>